<dbReference type="Proteomes" id="UP001434883">
    <property type="component" value="Unassembled WGS sequence"/>
</dbReference>
<comment type="caution">
    <text evidence="1">The sequence shown here is derived from an EMBL/GenBank/DDBJ whole genome shotgun (WGS) entry which is preliminary data.</text>
</comment>
<accession>A0ABV0RQQ8</accession>
<dbReference type="EMBL" id="JAHRIN010053351">
    <property type="protein sequence ID" value="MEQ2210481.1"/>
    <property type="molecule type" value="Genomic_DNA"/>
</dbReference>
<keyword evidence="2" id="KW-1185">Reference proteome</keyword>
<organism evidence="1 2">
    <name type="scientific">Xenoophorus captivus</name>
    <dbReference type="NCBI Taxonomy" id="1517983"/>
    <lineage>
        <taxon>Eukaryota</taxon>
        <taxon>Metazoa</taxon>
        <taxon>Chordata</taxon>
        <taxon>Craniata</taxon>
        <taxon>Vertebrata</taxon>
        <taxon>Euteleostomi</taxon>
        <taxon>Actinopterygii</taxon>
        <taxon>Neopterygii</taxon>
        <taxon>Teleostei</taxon>
        <taxon>Neoteleostei</taxon>
        <taxon>Acanthomorphata</taxon>
        <taxon>Ovalentaria</taxon>
        <taxon>Atherinomorphae</taxon>
        <taxon>Cyprinodontiformes</taxon>
        <taxon>Goodeidae</taxon>
        <taxon>Xenoophorus</taxon>
    </lineage>
</organism>
<evidence type="ECO:0000313" key="1">
    <source>
        <dbReference type="EMBL" id="MEQ2210481.1"/>
    </source>
</evidence>
<protein>
    <submittedName>
        <fullName evidence="1">Uncharacterized protein</fullName>
    </submittedName>
</protein>
<name>A0ABV0RQQ8_9TELE</name>
<proteinExistence type="predicted"/>
<sequence>MMLSCFLEKQLSPRKSSFTEGDFIKDCMMKTVERKSPEKKQEFVSVCDAVDDMKPAWMAPCYGWRVDYQLWSVIKSAKEEAKLENSTVLFTSKFSVPNI</sequence>
<evidence type="ECO:0000313" key="2">
    <source>
        <dbReference type="Proteomes" id="UP001434883"/>
    </source>
</evidence>
<reference evidence="1 2" key="1">
    <citation type="submission" date="2021-06" db="EMBL/GenBank/DDBJ databases">
        <authorList>
            <person name="Palmer J.M."/>
        </authorList>
    </citation>
    <scope>NUCLEOTIDE SEQUENCE [LARGE SCALE GENOMIC DNA]</scope>
    <source>
        <strain evidence="1 2">XC_2019</strain>
        <tissue evidence="1">Muscle</tissue>
    </source>
</reference>
<gene>
    <name evidence="1" type="ORF">XENOCAPTIV_014156</name>
</gene>